<reference evidence="2 3" key="1">
    <citation type="submission" date="2021-06" db="EMBL/GenBank/DDBJ databases">
        <title>Sphingomonas sp. XMGL2, whole genome shotgun sequencing project.</title>
        <authorList>
            <person name="Zhao G."/>
            <person name="Shen L."/>
        </authorList>
    </citation>
    <scope>NUCLEOTIDE SEQUENCE [LARGE SCALE GENOMIC DNA]</scope>
    <source>
        <strain evidence="2 3">XMGL2</strain>
    </source>
</reference>
<evidence type="ECO:0000313" key="3">
    <source>
        <dbReference type="Proteomes" id="UP000776276"/>
    </source>
</evidence>
<name>A0ABS6BMN0_9SPHN</name>
<keyword evidence="3" id="KW-1185">Reference proteome</keyword>
<dbReference type="InterPro" id="IPR008869">
    <property type="entry name" value="MlaC/ttg2D"/>
</dbReference>
<dbReference type="EMBL" id="JAHKRT010000010">
    <property type="protein sequence ID" value="MBU3079444.1"/>
    <property type="molecule type" value="Genomic_DNA"/>
</dbReference>
<proteinExistence type="predicted"/>
<dbReference type="RefSeq" id="WP_216327658.1">
    <property type="nucleotide sequence ID" value="NZ_JAHKRT010000010.1"/>
</dbReference>
<sequence>MRPILAFTLFGAAIPALAQAQAPDAARAPVQALSDGLIGIMQGGQKMGFAGRSAAIAPIIDRSFDLAMMTRVAVGPAWTGLSAADQAALVAAFRKMTIAEYAGNFDSFGGQKFTIDPNVEVRGADRLVRTSLVQPGEAPVAIAYRLRSGANGWRIVDVFYRNAISQLATRRADFSRVMANGGARALIGHLNDLAAKAAA</sequence>
<comment type="caution">
    <text evidence="2">The sequence shown here is derived from an EMBL/GenBank/DDBJ whole genome shotgun (WGS) entry which is preliminary data.</text>
</comment>
<dbReference type="PANTHER" id="PTHR36573:SF1">
    <property type="entry name" value="INTERMEMBRANE PHOSPHOLIPID TRANSPORT SYSTEM BINDING PROTEIN MLAC"/>
    <property type="match status" value="1"/>
</dbReference>
<feature type="chain" id="PRO_5046700488" evidence="1">
    <location>
        <begin position="19"/>
        <end position="199"/>
    </location>
</feature>
<accession>A0ABS6BMN0</accession>
<dbReference type="Pfam" id="PF05494">
    <property type="entry name" value="MlaC"/>
    <property type="match status" value="1"/>
</dbReference>
<dbReference type="Proteomes" id="UP000776276">
    <property type="component" value="Unassembled WGS sequence"/>
</dbReference>
<feature type="signal peptide" evidence="1">
    <location>
        <begin position="1"/>
        <end position="18"/>
    </location>
</feature>
<evidence type="ECO:0000256" key="1">
    <source>
        <dbReference type="SAM" id="SignalP"/>
    </source>
</evidence>
<organism evidence="2 3">
    <name type="scientific">Sphingomonas quercus</name>
    <dbReference type="NCBI Taxonomy" id="2842451"/>
    <lineage>
        <taxon>Bacteria</taxon>
        <taxon>Pseudomonadati</taxon>
        <taxon>Pseudomonadota</taxon>
        <taxon>Alphaproteobacteria</taxon>
        <taxon>Sphingomonadales</taxon>
        <taxon>Sphingomonadaceae</taxon>
        <taxon>Sphingomonas</taxon>
    </lineage>
</organism>
<protein>
    <submittedName>
        <fullName evidence="2">ABC transporter substrate-binding protein</fullName>
    </submittedName>
</protein>
<dbReference type="PANTHER" id="PTHR36573">
    <property type="entry name" value="INTERMEMBRANE PHOSPHOLIPID TRANSPORT SYSTEM BINDING PROTEIN MLAC"/>
    <property type="match status" value="1"/>
</dbReference>
<evidence type="ECO:0000313" key="2">
    <source>
        <dbReference type="EMBL" id="MBU3079444.1"/>
    </source>
</evidence>
<keyword evidence="1" id="KW-0732">Signal</keyword>
<dbReference type="NCBIfam" id="TIGR03481">
    <property type="entry name" value="HpnM"/>
    <property type="match status" value="1"/>
</dbReference>
<dbReference type="InterPro" id="IPR017842">
    <property type="entry name" value="Hopanoid_biosyn-assoc_HpnM"/>
</dbReference>
<gene>
    <name evidence="2" type="ORF">KOF26_16425</name>
</gene>